<dbReference type="PANTHER" id="PTHR43400">
    <property type="entry name" value="FUMARATE REDUCTASE"/>
    <property type="match status" value="1"/>
</dbReference>
<evidence type="ECO:0000256" key="2">
    <source>
        <dbReference type="ARBA" id="ARBA00022630"/>
    </source>
</evidence>
<keyword evidence="3" id="KW-0274">FAD</keyword>
<dbReference type="InterPro" id="IPR050315">
    <property type="entry name" value="FAD-oxidoreductase_2"/>
</dbReference>
<reference evidence="6 7" key="1">
    <citation type="submission" date="2024-09" db="EMBL/GenBank/DDBJ databases">
        <authorList>
            <person name="Sun Q."/>
            <person name="Mori K."/>
        </authorList>
    </citation>
    <scope>NUCLEOTIDE SEQUENCE [LARGE SCALE GENOMIC DNA]</scope>
    <source>
        <strain evidence="6 7">TBRC 3947</strain>
    </source>
</reference>
<evidence type="ECO:0000256" key="4">
    <source>
        <dbReference type="ARBA" id="ARBA00023002"/>
    </source>
</evidence>
<evidence type="ECO:0000313" key="6">
    <source>
        <dbReference type="EMBL" id="MFC0534037.1"/>
    </source>
</evidence>
<dbReference type="Proteomes" id="UP001589867">
    <property type="component" value="Unassembled WGS sequence"/>
</dbReference>
<protein>
    <submittedName>
        <fullName evidence="6">FAD-dependent oxidoreductase</fullName>
    </submittedName>
</protein>
<dbReference type="EMBL" id="JBHLUH010000100">
    <property type="protein sequence ID" value="MFC0534037.1"/>
    <property type="molecule type" value="Genomic_DNA"/>
</dbReference>
<gene>
    <name evidence="6" type="ORF">ACFFIA_41220</name>
</gene>
<organism evidence="6 7">
    <name type="scientific">Phytohabitans kaempferiae</name>
    <dbReference type="NCBI Taxonomy" id="1620943"/>
    <lineage>
        <taxon>Bacteria</taxon>
        <taxon>Bacillati</taxon>
        <taxon>Actinomycetota</taxon>
        <taxon>Actinomycetes</taxon>
        <taxon>Micromonosporales</taxon>
        <taxon>Micromonosporaceae</taxon>
    </lineage>
</organism>
<comment type="caution">
    <text evidence="6">The sequence shown here is derived from an EMBL/GenBank/DDBJ whole genome shotgun (WGS) entry which is preliminary data.</text>
</comment>
<proteinExistence type="predicted"/>
<dbReference type="RefSeq" id="WP_377262384.1">
    <property type="nucleotide sequence ID" value="NZ_JBHLUH010000100.1"/>
</dbReference>
<dbReference type="InterPro" id="IPR036188">
    <property type="entry name" value="FAD/NAD-bd_sf"/>
</dbReference>
<keyword evidence="4" id="KW-0560">Oxidoreductase</keyword>
<dbReference type="SUPFAM" id="SSF51905">
    <property type="entry name" value="FAD/NAD(P)-binding domain"/>
    <property type="match status" value="1"/>
</dbReference>
<feature type="domain" description="FAD-dependent oxidoreductase 2 FAD-binding" evidence="5">
    <location>
        <begin position="9"/>
        <end position="441"/>
    </location>
</feature>
<evidence type="ECO:0000256" key="3">
    <source>
        <dbReference type="ARBA" id="ARBA00022827"/>
    </source>
</evidence>
<dbReference type="Gene3D" id="3.50.50.60">
    <property type="entry name" value="FAD/NAD(P)-binding domain"/>
    <property type="match status" value="2"/>
</dbReference>
<sequence length="467" mass="48010">MTAAPSSADVVVVGGGAAGLAAAVSAATAGARVLLLEKEPRLGGTTRYAVGSFTAAGTEAQRRAGVTDDAVAFVEDMYAFAGGPDNDDLRLMLATESGPAIAWLEGLGVTFAGPFEEPPNRVPRMHNALPGARAYLDRLLRAARRRGVAIRTGVTVTGLLRDPRGRVTGVRCGAATVTARRGVVLAAGDFAGDREMRRRHLPAAAHDALPVNPASSGASQRLAAEAGAELVNMDLAYGPQLRFPPGRKGFVEKLPTWPWLTRLMRSYVSHAPAWALRPFVTGVLVAHLGPGPGLFEAGAILVNEKGARVDGAAAGLAAEHGARGYVVLTRALADRFTRPPHHVSTAASVGYAYFGDYRRSRPELVHEGRDGAALATAIGAVPANVAALGLSGPLVALGPVQAMLTVTEGGAAVDTYCRVLGPEGVPIPGLYAAGGAGQGGMRLSGHGLHIAWALVSGRRAGESAARP</sequence>
<dbReference type="Pfam" id="PF00890">
    <property type="entry name" value="FAD_binding_2"/>
    <property type="match status" value="1"/>
</dbReference>
<dbReference type="PANTHER" id="PTHR43400:SF7">
    <property type="entry name" value="FAD-DEPENDENT OXIDOREDUCTASE 2 FAD BINDING DOMAIN-CONTAINING PROTEIN"/>
    <property type="match status" value="1"/>
</dbReference>
<dbReference type="PRINTS" id="PR00469">
    <property type="entry name" value="PNDRDTASEII"/>
</dbReference>
<keyword evidence="7" id="KW-1185">Reference proteome</keyword>
<evidence type="ECO:0000259" key="5">
    <source>
        <dbReference type="Pfam" id="PF00890"/>
    </source>
</evidence>
<comment type="cofactor">
    <cofactor evidence="1">
        <name>FAD</name>
        <dbReference type="ChEBI" id="CHEBI:57692"/>
    </cofactor>
</comment>
<keyword evidence="2" id="KW-0285">Flavoprotein</keyword>
<dbReference type="InterPro" id="IPR003953">
    <property type="entry name" value="FAD-dep_OxRdtase_2_FAD-bd"/>
</dbReference>
<evidence type="ECO:0000313" key="7">
    <source>
        <dbReference type="Proteomes" id="UP001589867"/>
    </source>
</evidence>
<accession>A0ABV6MH27</accession>
<name>A0ABV6MH27_9ACTN</name>
<evidence type="ECO:0000256" key="1">
    <source>
        <dbReference type="ARBA" id="ARBA00001974"/>
    </source>
</evidence>